<protein>
    <submittedName>
        <fullName evidence="1">Uncharacterized protein</fullName>
    </submittedName>
</protein>
<keyword evidence="2" id="KW-1185">Reference proteome</keyword>
<gene>
    <name evidence="1" type="ORF">MLD38_004600</name>
</gene>
<organism evidence="1 2">
    <name type="scientific">Melastoma candidum</name>
    <dbReference type="NCBI Taxonomy" id="119954"/>
    <lineage>
        <taxon>Eukaryota</taxon>
        <taxon>Viridiplantae</taxon>
        <taxon>Streptophyta</taxon>
        <taxon>Embryophyta</taxon>
        <taxon>Tracheophyta</taxon>
        <taxon>Spermatophyta</taxon>
        <taxon>Magnoliopsida</taxon>
        <taxon>eudicotyledons</taxon>
        <taxon>Gunneridae</taxon>
        <taxon>Pentapetalae</taxon>
        <taxon>rosids</taxon>
        <taxon>malvids</taxon>
        <taxon>Myrtales</taxon>
        <taxon>Melastomataceae</taxon>
        <taxon>Melastomatoideae</taxon>
        <taxon>Melastomateae</taxon>
        <taxon>Melastoma</taxon>
    </lineage>
</organism>
<proteinExistence type="predicted"/>
<evidence type="ECO:0000313" key="2">
    <source>
        <dbReference type="Proteomes" id="UP001057402"/>
    </source>
</evidence>
<dbReference type="EMBL" id="CM042881">
    <property type="protein sequence ID" value="KAI4386689.1"/>
    <property type="molecule type" value="Genomic_DNA"/>
</dbReference>
<reference evidence="2" key="1">
    <citation type="journal article" date="2023" name="Front. Plant Sci.">
        <title>Chromosomal-level genome assembly of Melastoma candidum provides insights into trichome evolution.</title>
        <authorList>
            <person name="Zhong Y."/>
            <person name="Wu W."/>
            <person name="Sun C."/>
            <person name="Zou P."/>
            <person name="Liu Y."/>
            <person name="Dai S."/>
            <person name="Zhou R."/>
        </authorList>
    </citation>
    <scope>NUCLEOTIDE SEQUENCE [LARGE SCALE GENOMIC DNA]</scope>
</reference>
<accession>A0ACB9SA44</accession>
<dbReference type="Proteomes" id="UP001057402">
    <property type="component" value="Chromosome 2"/>
</dbReference>
<evidence type="ECO:0000313" key="1">
    <source>
        <dbReference type="EMBL" id="KAI4386689.1"/>
    </source>
</evidence>
<sequence length="972" mass="107101">MVLNLVPRPALHSRRFPPVGHFAGELKKLCEDPERLRQFQSVLTVNGLLNRDGLWGREFVRTCFHVGKPSLALSWLKGIEDVTLPTLNLMLKCLPDHGLYEDLLWVYRCCRIRGRETDGYGFPLVIKAARVLGEFGIGREVHCAALRNGFGANVGVQTAFLDFYAKMGHVDIAEKVFGLIPEPDLVCWNALIAGLSLNGSDRKALEVFGKNIWGTGLRLNSSTLASIVPVCTRVGCVEIGRSLHGYAIKSGCSSEGHLVSAFMSMYAKEEDLCSAVKLFVTIEGKGIGIGAWNALIHAYADNMREFGAFDMFCQMLRSGNRPDPVTLVSVIPACARLTGFGYCECVHAFSIKCGLEMQVSVGTALVSTYAKQKNMIEARFLFDEMPKTNPELWNSIISGYVYNGLLIESLSMFREMNSSGVKPDAVSIVNILSACSKVASSLLAKSAHAFSLKMDFASNINVANALMESYSVCGGLGYALMIFDHMTTKDTVSWNTLISGCIRNREPEKFKMLVHQMQKEDEEFDFVTLISILSSCDLAEFIDRGMSLHCFAIKKGFAADLSSANAFISMYANCGDFDSSRMVFETMSSRDIVSWNALLTGCRKLKADGVILAAFHEMIDEGQTPDSITLINLLPSCSTALQGRSIHAWTLKWRLVQETSVATSLITMYAKFNDVRSSLVLFEMGDKWNVSLWNAMIFMYIRMGNFNNAVLAFRELLHVGVEADHITFLSLISAASLLTDARLSHSLHASVVRRGLDGDLTTANALIDMYARSGNLLAAGKLFNCLVRKDTVSWNVMINAQGLHGNTREALALLSWMEDSGFEPNSITYLSVLSSCRHSGSIDDASNVCRFMIRKGMAPMEKHLDCLVDLLGRAGRLSDALSVIKDSPRAVSPSSLKSLLGACFAQSNVQLAEEVGKMLHETYMDKSELLTVMLHNTYAASGRWIDASRVRSELDRTNLRKIPGCSLLCENL</sequence>
<comment type="caution">
    <text evidence="1">The sequence shown here is derived from an EMBL/GenBank/DDBJ whole genome shotgun (WGS) entry which is preliminary data.</text>
</comment>
<name>A0ACB9SA44_9MYRT</name>